<dbReference type="RefSeq" id="WP_306878689.1">
    <property type="nucleotide sequence ID" value="NZ_JAUSSW010000007.1"/>
</dbReference>
<dbReference type="Proteomes" id="UP001244563">
    <property type="component" value="Unassembled WGS sequence"/>
</dbReference>
<evidence type="ECO:0000313" key="3">
    <source>
        <dbReference type="Proteomes" id="UP001244563"/>
    </source>
</evidence>
<dbReference type="InterPro" id="IPR025504">
    <property type="entry name" value="GLUCM_C"/>
</dbReference>
<sequence length="350" mass="36574">MTELTTYEPSALSRSLAAKDNRLDRIVNIDFGGRGVEHLYEAALKRQEGWSLVGRAAELLAAVHEKSTVLMTTGSVSRAWISPTIGENDGPAGAAVIARALALGKRATPIVLAEETLIPSLGPIFETAGLTVLPPEKAIEANTGGTLLAVALVPFTTSDDEAPSAAQQVLEQYKPSLLFSTERVGRNKNGFYYNMRGINFGQDRARVDHVFDLAFERGIPTVAVGDGGNEIGMGNVAEAVAAHIPHGADGSTACGGGLGATTQVQALVTAACSNWGCYAITAALAARLADPKILHTPELEAALLRRGVDVGLINSVVGIVDPKVDNIDVSTHLAVVELLSAIIRPGLSLN</sequence>
<keyword evidence="3" id="KW-1185">Reference proteome</keyword>
<dbReference type="Gene3D" id="3.90.1640.20">
    <property type="entry name" value="TON_0340"/>
    <property type="match status" value="1"/>
</dbReference>
<gene>
    <name evidence="2" type="ORF">J2T10_002810</name>
</gene>
<comment type="caution">
    <text evidence="2">The sequence shown here is derived from an EMBL/GenBank/DDBJ whole genome shotgun (WGS) entry which is preliminary data.</text>
</comment>
<dbReference type="Pfam" id="PF14336">
    <property type="entry name" value="GLUCM-like_C"/>
    <property type="match status" value="1"/>
</dbReference>
<feature type="domain" description="D-glutamate cyclase-like C-terminal" evidence="1">
    <location>
        <begin position="23"/>
        <end position="339"/>
    </location>
</feature>
<evidence type="ECO:0000259" key="1">
    <source>
        <dbReference type="Pfam" id="PF14336"/>
    </source>
</evidence>
<accession>A0ABT9TQJ4</accession>
<dbReference type="PANTHER" id="PTHR32022">
    <property type="entry name" value="D-GLUTAMATE CYCLASE, MITOCHONDRIAL"/>
    <property type="match status" value="1"/>
</dbReference>
<organism evidence="2 3">
    <name type="scientific">Paenarthrobacter nicotinovorans</name>
    <name type="common">Arthrobacter nicotinovorans</name>
    <dbReference type="NCBI Taxonomy" id="29320"/>
    <lineage>
        <taxon>Bacteria</taxon>
        <taxon>Bacillati</taxon>
        <taxon>Actinomycetota</taxon>
        <taxon>Actinomycetes</taxon>
        <taxon>Micrococcales</taxon>
        <taxon>Micrococcaceae</taxon>
        <taxon>Paenarthrobacter</taxon>
    </lineage>
</organism>
<dbReference type="PANTHER" id="PTHR32022:SF10">
    <property type="entry name" value="D-GLUTAMATE CYCLASE, MITOCHONDRIAL"/>
    <property type="match status" value="1"/>
</dbReference>
<evidence type="ECO:0000313" key="2">
    <source>
        <dbReference type="EMBL" id="MDQ0103153.1"/>
    </source>
</evidence>
<name>A0ABT9TQJ4_PAENI</name>
<proteinExistence type="predicted"/>
<protein>
    <recommendedName>
        <fullName evidence="1">D-glutamate cyclase-like C-terminal domain-containing protein</fullName>
    </recommendedName>
</protein>
<reference evidence="2 3" key="1">
    <citation type="submission" date="2023-07" db="EMBL/GenBank/DDBJ databases">
        <title>Sorghum-associated microbial communities from plants grown in Nebraska, USA.</title>
        <authorList>
            <person name="Schachtman D."/>
        </authorList>
    </citation>
    <scope>NUCLEOTIDE SEQUENCE [LARGE SCALE GENOMIC DNA]</scope>
    <source>
        <strain evidence="2 3">CC523</strain>
    </source>
</reference>
<dbReference type="EMBL" id="JAUSSW010000007">
    <property type="protein sequence ID" value="MDQ0103153.1"/>
    <property type="molecule type" value="Genomic_DNA"/>
</dbReference>